<feature type="domain" description="Trigger factor C-terminal" evidence="13">
    <location>
        <begin position="268"/>
        <end position="430"/>
    </location>
</feature>
<comment type="catalytic activity">
    <reaction evidence="1 9">
        <text>[protein]-peptidylproline (omega=180) = [protein]-peptidylproline (omega=0)</text>
        <dbReference type="Rhea" id="RHEA:16237"/>
        <dbReference type="Rhea" id="RHEA-COMP:10747"/>
        <dbReference type="Rhea" id="RHEA-COMP:10748"/>
        <dbReference type="ChEBI" id="CHEBI:83833"/>
        <dbReference type="ChEBI" id="CHEBI:83834"/>
        <dbReference type="EC" id="5.2.1.8"/>
    </reaction>
</comment>
<feature type="coiled-coil region" evidence="10">
    <location>
        <begin position="272"/>
        <end position="302"/>
    </location>
</feature>
<dbReference type="SUPFAM" id="SSF54534">
    <property type="entry name" value="FKBP-like"/>
    <property type="match status" value="1"/>
</dbReference>
<comment type="similarity">
    <text evidence="2 9">Belongs to the FKBP-type PPIase family. Tig subfamily.</text>
</comment>
<sequence length="432" mass="51533">MQSTIKRINQYTIELTIKESWVSFEKAKEKVIEEISERADIKWFRKWSVIPAEIIAKNYWDDFIDMQAVDKLLNELYAKAMKKESIIPVGHASIKELKSKTPFEVTLEIEVLPEIEVDEKKAKKIKIKKEVIKLEQKEINEAIFEIEKRFITYNEVDGTKAELLDKVTIETQWFDKKWGEELPETKVKSFPLILGSGSFIPGFEDKLTGAKVWEVVEFDITFPKDYHSKDFAGRKVFFVTTVFKIEKAIKPEWNEEFVEKLRWVKTDLEWFKKLLEDEIKQEKEYKARLHDEEKLLIELEKVCKIEMWPNLIAHEIDNIYKEQEADIEWKWMLFDHYLEHIKKDKESYKNDIIKSEAERRLKAELILEKLKNIIEAEVTDAEINSEIDKILAQYQNLDVLKKLKDKLIPGDSYYEDIKNRLKYKKIVDTFFE</sequence>
<comment type="domain">
    <text evidence="9">Consists of 3 domains; the N-terminus binds the ribosome, the middle domain has PPIase activity, while the C-terminus has intrinsic chaperone activity on its own.</text>
</comment>
<comment type="function">
    <text evidence="9">Involved in protein export. Acts as a chaperone by maintaining the newly synthesized protein in an open conformation. Functions as a peptidyl-prolyl cis-trans isomerase.</text>
</comment>
<dbReference type="Gene3D" id="1.10.3120.10">
    <property type="entry name" value="Trigger factor, C-terminal domain"/>
    <property type="match status" value="1"/>
</dbReference>
<dbReference type="HAMAP" id="MF_00303">
    <property type="entry name" value="Trigger_factor_Tig"/>
    <property type="match status" value="1"/>
</dbReference>
<dbReference type="GO" id="GO:0006457">
    <property type="term" value="P:protein folding"/>
    <property type="evidence" value="ECO:0007669"/>
    <property type="project" value="UniProtKB-UniRule"/>
</dbReference>
<reference evidence="14" key="1">
    <citation type="journal article" date="2012" name="Science">
        <title>Fermentation, hydrogen, and sulfur metabolism in multiple uncultivated bacterial phyla.</title>
        <authorList>
            <person name="Wrighton K.C."/>
            <person name="Thomas B.C."/>
            <person name="Sharon I."/>
            <person name="Miller C.S."/>
            <person name="Castelle C.J."/>
            <person name="VerBerkmoes N.C."/>
            <person name="Wilkins M.J."/>
            <person name="Hettich R.L."/>
            <person name="Lipton M.S."/>
            <person name="Williams K.H."/>
            <person name="Long P.E."/>
            <person name="Banfield J.F."/>
        </authorList>
    </citation>
    <scope>NUCLEOTIDE SEQUENCE [LARGE SCALE GENOMIC DNA]</scope>
</reference>
<evidence type="ECO:0000256" key="1">
    <source>
        <dbReference type="ARBA" id="ARBA00000971"/>
    </source>
</evidence>
<dbReference type="InterPro" id="IPR046357">
    <property type="entry name" value="PPIase_dom_sf"/>
</dbReference>
<name>K2AW41_9BACT</name>
<dbReference type="GO" id="GO:0051301">
    <property type="term" value="P:cell division"/>
    <property type="evidence" value="ECO:0007669"/>
    <property type="project" value="UniProtKB-KW"/>
</dbReference>
<evidence type="ECO:0000256" key="5">
    <source>
        <dbReference type="ARBA" id="ARBA00023110"/>
    </source>
</evidence>
<evidence type="ECO:0000256" key="6">
    <source>
        <dbReference type="ARBA" id="ARBA00023186"/>
    </source>
</evidence>
<keyword evidence="7 9" id="KW-0413">Isomerase</keyword>
<evidence type="ECO:0000256" key="2">
    <source>
        <dbReference type="ARBA" id="ARBA00005464"/>
    </source>
</evidence>
<keyword evidence="10" id="KW-0175">Coiled coil</keyword>
<keyword evidence="5 9" id="KW-0697">Rotamase</keyword>
<dbReference type="PIRSF" id="PIRSF003095">
    <property type="entry name" value="Trigger_factor"/>
    <property type="match status" value="1"/>
</dbReference>
<evidence type="ECO:0000256" key="10">
    <source>
        <dbReference type="SAM" id="Coils"/>
    </source>
</evidence>
<evidence type="ECO:0000256" key="3">
    <source>
        <dbReference type="ARBA" id="ARBA00013194"/>
    </source>
</evidence>
<evidence type="ECO:0000256" key="7">
    <source>
        <dbReference type="ARBA" id="ARBA00023235"/>
    </source>
</evidence>
<keyword evidence="9" id="KW-0132">Cell division</keyword>
<evidence type="ECO:0000256" key="4">
    <source>
        <dbReference type="ARBA" id="ARBA00016902"/>
    </source>
</evidence>
<keyword evidence="6 9" id="KW-0143">Chaperone</keyword>
<dbReference type="GO" id="GO:0005737">
    <property type="term" value="C:cytoplasm"/>
    <property type="evidence" value="ECO:0007669"/>
    <property type="project" value="UniProtKB-SubCell"/>
</dbReference>
<dbReference type="InterPro" id="IPR037041">
    <property type="entry name" value="Trigger_fac_C_sf"/>
</dbReference>
<evidence type="ECO:0000256" key="8">
    <source>
        <dbReference type="ARBA" id="ARBA00029986"/>
    </source>
</evidence>
<dbReference type="AlphaFoldDB" id="K2AW41"/>
<dbReference type="SUPFAM" id="SSF102735">
    <property type="entry name" value="Trigger factor ribosome-binding domain"/>
    <property type="match status" value="1"/>
</dbReference>
<dbReference type="InterPro" id="IPR001179">
    <property type="entry name" value="PPIase_FKBP_dom"/>
</dbReference>
<gene>
    <name evidence="9" type="primary">tig</name>
    <name evidence="14" type="ORF">ACD_49C00074G0003</name>
</gene>
<dbReference type="InterPro" id="IPR036611">
    <property type="entry name" value="Trigger_fac_ribosome-bd_sf"/>
</dbReference>
<feature type="domain" description="PPIase FKBP-type" evidence="11">
    <location>
        <begin position="161"/>
        <end position="235"/>
    </location>
</feature>
<dbReference type="Pfam" id="PF05697">
    <property type="entry name" value="Trigger_N"/>
    <property type="match status" value="1"/>
</dbReference>
<dbReference type="Pfam" id="PF00254">
    <property type="entry name" value="FKBP_C"/>
    <property type="match status" value="1"/>
</dbReference>
<organism evidence="14">
    <name type="scientific">uncultured bacterium</name>
    <name type="common">gcode 4</name>
    <dbReference type="NCBI Taxonomy" id="1234023"/>
    <lineage>
        <taxon>Bacteria</taxon>
        <taxon>environmental samples</taxon>
    </lineage>
</organism>
<dbReference type="InterPro" id="IPR005215">
    <property type="entry name" value="Trig_fac"/>
</dbReference>
<keyword evidence="9" id="KW-0963">Cytoplasm</keyword>
<feature type="domain" description="Trigger factor ribosome-binding bacterial" evidence="12">
    <location>
        <begin position="1"/>
        <end position="143"/>
    </location>
</feature>
<evidence type="ECO:0000259" key="13">
    <source>
        <dbReference type="Pfam" id="PF05698"/>
    </source>
</evidence>
<dbReference type="SUPFAM" id="SSF109998">
    <property type="entry name" value="Triger factor/SurA peptide-binding domain-like"/>
    <property type="match status" value="1"/>
</dbReference>
<comment type="subcellular location">
    <subcellularLocation>
        <location evidence="9">Cytoplasm</location>
    </subcellularLocation>
    <text evidence="9">About half TF is bound to the ribosome near the polypeptide exit tunnel while the other half is free in the cytoplasm.</text>
</comment>
<dbReference type="Gene3D" id="3.10.50.40">
    <property type="match status" value="1"/>
</dbReference>
<keyword evidence="9" id="KW-0131">Cell cycle</keyword>
<dbReference type="InterPro" id="IPR008881">
    <property type="entry name" value="Trigger_fac_ribosome-bd_bac"/>
</dbReference>
<dbReference type="GO" id="GO:0015031">
    <property type="term" value="P:protein transport"/>
    <property type="evidence" value="ECO:0007669"/>
    <property type="project" value="UniProtKB-UniRule"/>
</dbReference>
<evidence type="ECO:0000259" key="12">
    <source>
        <dbReference type="Pfam" id="PF05697"/>
    </source>
</evidence>
<evidence type="ECO:0000259" key="11">
    <source>
        <dbReference type="Pfam" id="PF00254"/>
    </source>
</evidence>
<dbReference type="InterPro" id="IPR027304">
    <property type="entry name" value="Trigger_fact/SurA_dom_sf"/>
</dbReference>
<dbReference type="EMBL" id="AMFJ01021660">
    <property type="protein sequence ID" value="EKD65926.1"/>
    <property type="molecule type" value="Genomic_DNA"/>
</dbReference>
<proteinExistence type="inferred from homology"/>
<dbReference type="InterPro" id="IPR008880">
    <property type="entry name" value="Trigger_fac_C"/>
</dbReference>
<dbReference type="NCBIfam" id="TIGR00115">
    <property type="entry name" value="tig"/>
    <property type="match status" value="1"/>
</dbReference>
<evidence type="ECO:0000256" key="9">
    <source>
        <dbReference type="HAMAP-Rule" id="MF_00303"/>
    </source>
</evidence>
<comment type="caution">
    <text evidence="14">The sequence shown here is derived from an EMBL/GenBank/DDBJ whole genome shotgun (WGS) entry which is preliminary data.</text>
</comment>
<protein>
    <recommendedName>
        <fullName evidence="4 9">Trigger factor</fullName>
        <shortName evidence="9">TF</shortName>
        <ecNumber evidence="3 9">5.2.1.8</ecNumber>
    </recommendedName>
    <alternativeName>
        <fullName evidence="8 9">PPIase</fullName>
    </alternativeName>
</protein>
<dbReference type="Gene3D" id="3.30.70.1050">
    <property type="entry name" value="Trigger factor ribosome-binding domain"/>
    <property type="match status" value="1"/>
</dbReference>
<dbReference type="Pfam" id="PF05698">
    <property type="entry name" value="Trigger_C"/>
    <property type="match status" value="1"/>
</dbReference>
<dbReference type="GO" id="GO:0003755">
    <property type="term" value="F:peptidyl-prolyl cis-trans isomerase activity"/>
    <property type="evidence" value="ECO:0007669"/>
    <property type="project" value="UniProtKB-UniRule"/>
</dbReference>
<dbReference type="EC" id="5.2.1.8" evidence="3 9"/>
<evidence type="ECO:0000313" key="14">
    <source>
        <dbReference type="EMBL" id="EKD65926.1"/>
    </source>
</evidence>
<accession>K2AW41</accession>